<gene>
    <name evidence="5" type="ORF">JOC73_002847</name>
</gene>
<dbReference type="Gene3D" id="3.30.2290.10">
    <property type="entry name" value="PmbA/TldD superfamily"/>
    <property type="match status" value="1"/>
</dbReference>
<evidence type="ECO:0000313" key="5">
    <source>
        <dbReference type="EMBL" id="MBM7616265.1"/>
    </source>
</evidence>
<evidence type="ECO:0000259" key="4">
    <source>
        <dbReference type="Pfam" id="PF19290"/>
    </source>
</evidence>
<dbReference type="PANTHER" id="PTHR43421">
    <property type="entry name" value="METALLOPROTEASE PMBA"/>
    <property type="match status" value="1"/>
</dbReference>
<evidence type="ECO:0000259" key="2">
    <source>
        <dbReference type="Pfam" id="PF01523"/>
    </source>
</evidence>
<feature type="domain" description="Metalloprotease TldD/E N-terminal" evidence="2">
    <location>
        <begin position="23"/>
        <end position="86"/>
    </location>
</feature>
<dbReference type="Pfam" id="PF19290">
    <property type="entry name" value="PmbA_TldD_2nd"/>
    <property type="match status" value="1"/>
</dbReference>
<dbReference type="Pfam" id="PF01523">
    <property type="entry name" value="PmbA_TldD_1st"/>
    <property type="match status" value="1"/>
</dbReference>
<reference evidence="5 6" key="1">
    <citation type="submission" date="2021-01" db="EMBL/GenBank/DDBJ databases">
        <title>Genomic Encyclopedia of Type Strains, Phase IV (KMG-IV): sequencing the most valuable type-strain genomes for metagenomic binning, comparative biology and taxonomic classification.</title>
        <authorList>
            <person name="Goeker M."/>
        </authorList>
    </citation>
    <scope>NUCLEOTIDE SEQUENCE [LARGE SCALE GENOMIC DNA]</scope>
    <source>
        <strain evidence="5 6">DSM 25890</strain>
    </source>
</reference>
<organism evidence="5 6">
    <name type="scientific">Alkaliphilus hydrothermalis</name>
    <dbReference type="NCBI Taxonomy" id="1482730"/>
    <lineage>
        <taxon>Bacteria</taxon>
        <taxon>Bacillati</taxon>
        <taxon>Bacillota</taxon>
        <taxon>Clostridia</taxon>
        <taxon>Peptostreptococcales</taxon>
        <taxon>Natronincolaceae</taxon>
        <taxon>Alkaliphilus</taxon>
    </lineage>
</organism>
<sequence length="450" mass="49720">MELENLRKLIFAKGKELGFDDMEISYVNRRNFSCKVFKQEIDSYNIAIDGGLALRGIYDGKMGYAYTEKIDETSIETLLKQAIGNAKVIEDDEEEIIFEGSPLYEKIDSYSEELEKVSIDEKINFLKTVEQACYDYDKRVDNVNYCMYQETTVEGGIFNTKGLIKQEKSNSALYYVMVAVKESEDVKSNMELVIGRDFKKFDAKETAKKVVDEALVKLGAKSIKSKEYPILLRNTAAAGLLEAYSTIFSATDVQKGKSQLKDKLGEVIASNKVTIIDDPLMKDGVASRSFDSEGVASKKHVLVEEGCLKTYLHNLKTAQKDGVATTGHAYKSSYKGTITVAPSNFYIAPGDDSYQKLVEGLKDGIMITGLNGLHSGVNTISGDFSLEAEGFLVKEGKVKAPINQITLAGNFYDLLKDIEEIGNDLKFTLPGASYIGSPTLKIKKLSVAGE</sequence>
<dbReference type="EMBL" id="JAFBEE010000029">
    <property type="protein sequence ID" value="MBM7616265.1"/>
    <property type="molecule type" value="Genomic_DNA"/>
</dbReference>
<feature type="domain" description="Metalloprotease TldD/E central" evidence="4">
    <location>
        <begin position="113"/>
        <end position="218"/>
    </location>
</feature>
<evidence type="ECO:0000313" key="6">
    <source>
        <dbReference type="Proteomes" id="UP001314796"/>
    </source>
</evidence>
<dbReference type="InterPro" id="IPR002510">
    <property type="entry name" value="Metalloprtase-TldD/E_N"/>
</dbReference>
<dbReference type="SUPFAM" id="SSF111283">
    <property type="entry name" value="Putative modulator of DNA gyrase, PmbA/TldD"/>
    <property type="match status" value="1"/>
</dbReference>
<evidence type="ECO:0000256" key="1">
    <source>
        <dbReference type="ARBA" id="ARBA00005836"/>
    </source>
</evidence>
<dbReference type="InterPro" id="IPR035068">
    <property type="entry name" value="TldD/PmbA_N"/>
</dbReference>
<dbReference type="Pfam" id="PF19289">
    <property type="entry name" value="PmbA_TldD_3rd"/>
    <property type="match status" value="1"/>
</dbReference>
<dbReference type="Proteomes" id="UP001314796">
    <property type="component" value="Unassembled WGS sequence"/>
</dbReference>
<dbReference type="InterPro" id="IPR036059">
    <property type="entry name" value="TldD/PmbA_sf"/>
</dbReference>
<comment type="caution">
    <text evidence="5">The sequence shown here is derived from an EMBL/GenBank/DDBJ whole genome shotgun (WGS) entry which is preliminary data.</text>
</comment>
<accession>A0ABS2NTH5</accession>
<protein>
    <submittedName>
        <fullName evidence="5">PmbA protein</fullName>
    </submittedName>
</protein>
<dbReference type="InterPro" id="IPR045570">
    <property type="entry name" value="Metalloprtase-TldD/E_cen_dom"/>
</dbReference>
<dbReference type="InterPro" id="IPR047657">
    <property type="entry name" value="PmbA"/>
</dbReference>
<evidence type="ECO:0000259" key="3">
    <source>
        <dbReference type="Pfam" id="PF19289"/>
    </source>
</evidence>
<dbReference type="PANTHER" id="PTHR43421:SF1">
    <property type="entry name" value="METALLOPROTEASE PMBA"/>
    <property type="match status" value="1"/>
</dbReference>
<name>A0ABS2NTH5_9FIRM</name>
<proteinExistence type="inferred from homology"/>
<comment type="similarity">
    <text evidence="1">Belongs to the peptidase U62 family.</text>
</comment>
<dbReference type="InterPro" id="IPR045569">
    <property type="entry name" value="Metalloprtase-TldD/E_C"/>
</dbReference>
<keyword evidence="6" id="KW-1185">Reference proteome</keyword>
<dbReference type="RefSeq" id="WP_204404306.1">
    <property type="nucleotide sequence ID" value="NZ_JAFBEE010000029.1"/>
</dbReference>
<feature type="domain" description="Metalloprotease TldD/E C-terminal" evidence="3">
    <location>
        <begin position="225"/>
        <end position="449"/>
    </location>
</feature>